<dbReference type="AlphaFoldDB" id="A0A5B6TH24"/>
<keyword evidence="1" id="KW-0732">Signal</keyword>
<dbReference type="EMBL" id="VKKY01000001">
    <property type="protein sequence ID" value="KAA3439972.1"/>
    <property type="molecule type" value="Genomic_DNA"/>
</dbReference>
<evidence type="ECO:0000313" key="3">
    <source>
        <dbReference type="Proteomes" id="UP000324133"/>
    </source>
</evidence>
<dbReference type="RefSeq" id="WP_149089612.1">
    <property type="nucleotide sequence ID" value="NZ_VKKY01000001.1"/>
</dbReference>
<sequence>MMKSKVLFKSLLAVILLYFSANVSMGWAQEKPNFLFFKNGQPVDLTKSYSLEELKSGVVVNQTEDLEIAHVYLVRDLRPIKALQVKDQANLQKFELYAWGMGPEEDGKNVASHVLEPVLKPGDRFVFDAIWKGTPISFALKVK</sequence>
<protein>
    <submittedName>
        <fullName evidence="2">Uncharacterized protein</fullName>
    </submittedName>
</protein>
<comment type="caution">
    <text evidence="2">The sequence shown here is derived from an EMBL/GenBank/DDBJ whole genome shotgun (WGS) entry which is preliminary data.</text>
</comment>
<feature type="signal peptide" evidence="1">
    <location>
        <begin position="1"/>
        <end position="28"/>
    </location>
</feature>
<proteinExistence type="predicted"/>
<evidence type="ECO:0000256" key="1">
    <source>
        <dbReference type="SAM" id="SignalP"/>
    </source>
</evidence>
<evidence type="ECO:0000313" key="2">
    <source>
        <dbReference type="EMBL" id="KAA3439972.1"/>
    </source>
</evidence>
<gene>
    <name evidence="2" type="ORF">FOA19_04700</name>
</gene>
<keyword evidence="3" id="KW-1185">Reference proteome</keyword>
<feature type="chain" id="PRO_5022984776" evidence="1">
    <location>
        <begin position="29"/>
        <end position="143"/>
    </location>
</feature>
<reference evidence="2 3" key="1">
    <citation type="submission" date="2019-07" db="EMBL/GenBank/DDBJ databases">
        <title>Rufibacter sp. nov., isolated from lake sediment.</title>
        <authorList>
            <person name="Qu J.-H."/>
        </authorList>
    </citation>
    <scope>NUCLEOTIDE SEQUENCE [LARGE SCALE GENOMIC DNA]</scope>
    <source>
        <strain evidence="2 3">NBS58-1</strain>
    </source>
</reference>
<organism evidence="2 3">
    <name type="scientific">Rufibacter hautae</name>
    <dbReference type="NCBI Taxonomy" id="2595005"/>
    <lineage>
        <taxon>Bacteria</taxon>
        <taxon>Pseudomonadati</taxon>
        <taxon>Bacteroidota</taxon>
        <taxon>Cytophagia</taxon>
        <taxon>Cytophagales</taxon>
        <taxon>Hymenobacteraceae</taxon>
        <taxon>Rufibacter</taxon>
    </lineage>
</organism>
<dbReference type="Proteomes" id="UP000324133">
    <property type="component" value="Unassembled WGS sequence"/>
</dbReference>
<name>A0A5B6TH24_9BACT</name>
<dbReference type="OrthoDB" id="9851018at2"/>
<accession>A0A5B6TH24</accession>